<dbReference type="PROSITE" id="PS00041">
    <property type="entry name" value="HTH_ARAC_FAMILY_1"/>
    <property type="match status" value="1"/>
</dbReference>
<evidence type="ECO:0000256" key="1">
    <source>
        <dbReference type="ARBA" id="ARBA00023015"/>
    </source>
</evidence>
<evidence type="ECO:0000313" key="6">
    <source>
        <dbReference type="Proteomes" id="UP000184997"/>
    </source>
</evidence>
<dbReference type="SUPFAM" id="SSF52317">
    <property type="entry name" value="Class I glutamine amidotransferase-like"/>
    <property type="match status" value="1"/>
</dbReference>
<protein>
    <submittedName>
        <fullName evidence="5">Transcriptional regulator, AraC family</fullName>
    </submittedName>
</protein>
<dbReference type="PANTHER" id="PTHR43130:SF3">
    <property type="entry name" value="HTH-TYPE TRANSCRIPTIONAL REGULATOR RV1931C"/>
    <property type="match status" value="1"/>
</dbReference>
<dbReference type="CDD" id="cd03137">
    <property type="entry name" value="GATase1_AraC_1"/>
    <property type="match status" value="1"/>
</dbReference>
<dbReference type="InterPro" id="IPR002818">
    <property type="entry name" value="DJ-1/PfpI"/>
</dbReference>
<dbReference type="InterPro" id="IPR018062">
    <property type="entry name" value="HTH_AraC-typ_CS"/>
</dbReference>
<dbReference type="AlphaFoldDB" id="A0A1M4L525"/>
<sequence>MCRRRRDDYTGRIDEQRSFPANAKTPPYVVALAYPNLCLFEFGIAAELFGLLRPELDLPWYRFGVAMTARKVHSGIGGLRVAADGGLELLRKAHTIVVPGWSGPAVLPGAALKAALCAAHARGARLLSICSGAFLLGHCGLLDGRRATTHWRYAQQFRDCFPASTLVGDALYVEDGRIVTSAGSAAGIDAGLHLIRSDFGTAVANRVAQRLVMLPHREGGQRQFVTGPVATQRRHPFDGVFDWARQHLHTGIGAADLARAAAMSERNFYRRFKAAIGTTPAHWLQQERVRAAKALLEEGRLELQRVAAACGFETREAFRAAFRRHVGVAPSVYRSGFGPFA</sequence>
<dbReference type="Gene3D" id="1.10.10.60">
    <property type="entry name" value="Homeodomain-like"/>
    <property type="match status" value="1"/>
</dbReference>
<dbReference type="PANTHER" id="PTHR43130">
    <property type="entry name" value="ARAC-FAMILY TRANSCRIPTIONAL REGULATOR"/>
    <property type="match status" value="1"/>
</dbReference>
<accession>A0A1M4L525</accession>
<gene>
    <name evidence="5" type="ORF">XTGNCPPB3709_2229</name>
</gene>
<name>A0A1M4L525_9XANT</name>
<keyword evidence="1" id="KW-0805">Transcription regulation</keyword>
<dbReference type="SUPFAM" id="SSF46689">
    <property type="entry name" value="Homeodomain-like"/>
    <property type="match status" value="2"/>
</dbReference>
<dbReference type="SMART" id="SM00342">
    <property type="entry name" value="HTH_ARAC"/>
    <property type="match status" value="1"/>
</dbReference>
<evidence type="ECO:0000256" key="2">
    <source>
        <dbReference type="ARBA" id="ARBA00023125"/>
    </source>
</evidence>
<proteinExistence type="predicted"/>
<dbReference type="GO" id="GO:0003700">
    <property type="term" value="F:DNA-binding transcription factor activity"/>
    <property type="evidence" value="ECO:0007669"/>
    <property type="project" value="InterPro"/>
</dbReference>
<dbReference type="EMBL" id="FLUK01000172">
    <property type="protein sequence ID" value="SBV88291.1"/>
    <property type="molecule type" value="Genomic_DNA"/>
</dbReference>
<dbReference type="InterPro" id="IPR029062">
    <property type="entry name" value="Class_I_gatase-like"/>
</dbReference>
<dbReference type="InterPro" id="IPR018060">
    <property type="entry name" value="HTH_AraC"/>
</dbReference>
<keyword evidence="3" id="KW-0804">Transcription</keyword>
<dbReference type="Pfam" id="PF01965">
    <property type="entry name" value="DJ-1_PfpI"/>
    <property type="match status" value="1"/>
</dbReference>
<keyword evidence="2" id="KW-0238">DNA-binding</keyword>
<dbReference type="Proteomes" id="UP000184997">
    <property type="component" value="Unassembled WGS sequence"/>
</dbReference>
<dbReference type="Gene3D" id="3.40.50.880">
    <property type="match status" value="1"/>
</dbReference>
<evidence type="ECO:0000259" key="4">
    <source>
        <dbReference type="PROSITE" id="PS01124"/>
    </source>
</evidence>
<dbReference type="InterPro" id="IPR009057">
    <property type="entry name" value="Homeodomain-like_sf"/>
</dbReference>
<reference evidence="6" key="1">
    <citation type="submission" date="2016-07" db="EMBL/GenBank/DDBJ databases">
        <authorList>
            <person name="Florea S."/>
            <person name="Webb J.S."/>
            <person name="Jaromczyk J."/>
            <person name="Schardl C.L."/>
        </authorList>
    </citation>
    <scope>NUCLEOTIDE SEQUENCE [LARGE SCALE GENOMIC DNA]</scope>
</reference>
<dbReference type="GO" id="GO:0043565">
    <property type="term" value="F:sequence-specific DNA binding"/>
    <property type="evidence" value="ECO:0007669"/>
    <property type="project" value="InterPro"/>
</dbReference>
<evidence type="ECO:0000256" key="3">
    <source>
        <dbReference type="ARBA" id="ARBA00023163"/>
    </source>
</evidence>
<evidence type="ECO:0000313" key="5">
    <source>
        <dbReference type="EMBL" id="SBV88291.1"/>
    </source>
</evidence>
<dbReference type="InterPro" id="IPR052158">
    <property type="entry name" value="INH-QAR"/>
</dbReference>
<dbReference type="PROSITE" id="PS01124">
    <property type="entry name" value="HTH_ARAC_FAMILY_2"/>
    <property type="match status" value="1"/>
</dbReference>
<organism evidence="5 6">
    <name type="scientific">Xanthomonas graminis pv. graminis</name>
    <dbReference type="NCBI Taxonomy" id="134874"/>
    <lineage>
        <taxon>Bacteria</taxon>
        <taxon>Pseudomonadati</taxon>
        <taxon>Pseudomonadota</taxon>
        <taxon>Gammaproteobacteria</taxon>
        <taxon>Lysobacterales</taxon>
        <taxon>Lysobacteraceae</taxon>
        <taxon>Xanthomonas</taxon>
        <taxon>Xanthomonas translucens group</taxon>
        <taxon>Xanthomonas graminis</taxon>
    </lineage>
</organism>
<feature type="domain" description="HTH araC/xylS-type" evidence="4">
    <location>
        <begin position="238"/>
        <end position="336"/>
    </location>
</feature>
<dbReference type="Pfam" id="PF12833">
    <property type="entry name" value="HTH_18"/>
    <property type="match status" value="1"/>
</dbReference>